<evidence type="ECO:0000256" key="1">
    <source>
        <dbReference type="ARBA" id="ARBA00004141"/>
    </source>
</evidence>
<keyword evidence="3" id="KW-0812">Transmembrane</keyword>
<evidence type="ECO:0000256" key="5">
    <source>
        <dbReference type="ARBA" id="ARBA00023136"/>
    </source>
</evidence>
<dbReference type="PANTHER" id="PTHR11266">
    <property type="entry name" value="PEROXISOMAL MEMBRANE PROTEIN 2, PXMP2 MPV17"/>
    <property type="match status" value="1"/>
</dbReference>
<gene>
    <name evidence="8" type="ORF">CSSPTR1EN2_LOCUS8364</name>
</gene>
<keyword evidence="9" id="KW-1185">Reference proteome</keyword>
<comment type="similarity">
    <text evidence="2 6">Belongs to the peroxisomal membrane protein PXMP2/4 family.</text>
</comment>
<name>A0ABP0TW08_9BRYO</name>
<evidence type="ECO:0000256" key="2">
    <source>
        <dbReference type="ARBA" id="ARBA00006824"/>
    </source>
</evidence>
<evidence type="ECO:0000256" key="6">
    <source>
        <dbReference type="RuleBase" id="RU363053"/>
    </source>
</evidence>
<evidence type="ECO:0000313" key="9">
    <source>
        <dbReference type="Proteomes" id="UP001497512"/>
    </source>
</evidence>
<evidence type="ECO:0008006" key="10">
    <source>
        <dbReference type="Google" id="ProtNLM"/>
    </source>
</evidence>
<accession>A0ABP0TW08</accession>
<keyword evidence="4" id="KW-1133">Transmembrane helix</keyword>
<protein>
    <recommendedName>
        <fullName evidence="10">Peroxisomal membrane protein 2</fullName>
    </recommendedName>
</protein>
<evidence type="ECO:0000256" key="3">
    <source>
        <dbReference type="ARBA" id="ARBA00022692"/>
    </source>
</evidence>
<keyword evidence="5" id="KW-0472">Membrane</keyword>
<evidence type="ECO:0000313" key="8">
    <source>
        <dbReference type="EMBL" id="CAK9206469.1"/>
    </source>
</evidence>
<organism evidence="8 9">
    <name type="scientific">Sphagnum troendelagicum</name>
    <dbReference type="NCBI Taxonomy" id="128251"/>
    <lineage>
        <taxon>Eukaryota</taxon>
        <taxon>Viridiplantae</taxon>
        <taxon>Streptophyta</taxon>
        <taxon>Embryophyta</taxon>
        <taxon>Bryophyta</taxon>
        <taxon>Sphagnophytina</taxon>
        <taxon>Sphagnopsida</taxon>
        <taxon>Sphagnales</taxon>
        <taxon>Sphagnaceae</taxon>
        <taxon>Sphagnum</taxon>
    </lineage>
</organism>
<comment type="subcellular location">
    <subcellularLocation>
        <location evidence="1">Membrane</location>
        <topology evidence="1">Multi-pass membrane protein</topology>
    </subcellularLocation>
</comment>
<evidence type="ECO:0000256" key="7">
    <source>
        <dbReference type="SAM" id="MobiDB-lite"/>
    </source>
</evidence>
<dbReference type="Proteomes" id="UP001497512">
    <property type="component" value="Chromosome 15"/>
</dbReference>
<feature type="region of interest" description="Disordered" evidence="7">
    <location>
        <begin position="1"/>
        <end position="22"/>
    </location>
</feature>
<dbReference type="PANTHER" id="PTHR11266:SF121">
    <property type="entry name" value="OS09G0315000 PROTEIN"/>
    <property type="match status" value="1"/>
</dbReference>
<proteinExistence type="inferred from homology"/>
<reference evidence="8" key="1">
    <citation type="submission" date="2024-02" db="EMBL/GenBank/DDBJ databases">
        <authorList>
            <consortium name="ELIXIR-Norway"/>
            <consortium name="Elixir Norway"/>
        </authorList>
    </citation>
    <scope>NUCLEOTIDE SEQUENCE</scope>
</reference>
<feature type="compositionally biased region" description="Polar residues" evidence="7">
    <location>
        <begin position="1"/>
        <end position="20"/>
    </location>
</feature>
<dbReference type="InterPro" id="IPR007248">
    <property type="entry name" value="Mpv17_PMP22"/>
</dbReference>
<dbReference type="EMBL" id="OZ019907">
    <property type="protein sequence ID" value="CAK9206469.1"/>
    <property type="molecule type" value="Genomic_DNA"/>
</dbReference>
<dbReference type="Pfam" id="PF04117">
    <property type="entry name" value="Mpv17_PMP22"/>
    <property type="match status" value="1"/>
</dbReference>
<sequence>MAAAVSQSGTTRMLGQSSTIAPGLDRRPSCNYRCSRSNIRGYTSPSAVPERVLSGKHCCSSSSSGVVAAAGLDAKGRSSISVSMTKNACRGNKYLDRAINATLTGAAVSYAITKIVTVDHDYWQGWTVFEILKYAPLHNWKAYEEVLKVNPVLAKMMISGIVYSIGDWIGQCVEGKPVLEFSRVRLLRSGLVGFCLHGSLSHYYYYVCEYLFPYNGWWVVPLKVAFDQTIWSAIWNSIYYVTLGLLRLESPARIWKDLTATFFPLLTAGWKLWPFAHLVTYGLVPVEQRLLWVDCVEIVWVTILSMFANEKAEQRMESGENNPETVLLLSSDTVEENMTNES</sequence>
<evidence type="ECO:0000256" key="4">
    <source>
        <dbReference type="ARBA" id="ARBA00022989"/>
    </source>
</evidence>